<keyword evidence="4" id="KW-0067">ATP-binding</keyword>
<protein>
    <recommendedName>
        <fullName evidence="5">ABC transporter domain-containing protein</fullName>
    </recommendedName>
</protein>
<feature type="domain" description="ABC transporter" evidence="5">
    <location>
        <begin position="262"/>
        <end position="493"/>
    </location>
</feature>
<evidence type="ECO:0000256" key="4">
    <source>
        <dbReference type="ARBA" id="ARBA00022840"/>
    </source>
</evidence>
<dbReference type="SMART" id="SM00382">
    <property type="entry name" value="AAA"/>
    <property type="match status" value="1"/>
</dbReference>
<organism evidence="6">
    <name type="scientific">marine metagenome</name>
    <dbReference type="NCBI Taxonomy" id="408172"/>
    <lineage>
        <taxon>unclassified sequences</taxon>
        <taxon>metagenomes</taxon>
        <taxon>ecological metagenomes</taxon>
    </lineage>
</organism>
<dbReference type="Gene3D" id="3.40.50.300">
    <property type="entry name" value="P-loop containing nucleotide triphosphate hydrolases"/>
    <property type="match status" value="2"/>
</dbReference>
<keyword evidence="1" id="KW-0813">Transport</keyword>
<dbReference type="CDD" id="cd03216">
    <property type="entry name" value="ABC_Carb_Monos_I"/>
    <property type="match status" value="1"/>
</dbReference>
<dbReference type="SUPFAM" id="SSF52540">
    <property type="entry name" value="P-loop containing nucleoside triphosphate hydrolases"/>
    <property type="match status" value="2"/>
</dbReference>
<feature type="domain" description="ABC transporter" evidence="5">
    <location>
        <begin position="1"/>
        <end position="225"/>
    </location>
</feature>
<evidence type="ECO:0000256" key="2">
    <source>
        <dbReference type="ARBA" id="ARBA00022737"/>
    </source>
</evidence>
<dbReference type="PROSITE" id="PS50893">
    <property type="entry name" value="ABC_TRANSPORTER_2"/>
    <property type="match status" value="2"/>
</dbReference>
<reference evidence="6" key="1">
    <citation type="submission" date="2018-05" db="EMBL/GenBank/DDBJ databases">
        <authorList>
            <person name="Lanie J.A."/>
            <person name="Ng W.-L."/>
            <person name="Kazmierczak K.M."/>
            <person name="Andrzejewski T.M."/>
            <person name="Davidsen T.M."/>
            <person name="Wayne K.J."/>
            <person name="Tettelin H."/>
            <person name="Glass J.I."/>
            <person name="Rusch D."/>
            <person name="Podicherti R."/>
            <person name="Tsui H.-C.T."/>
            <person name="Winkler M.E."/>
        </authorList>
    </citation>
    <scope>NUCLEOTIDE SEQUENCE</scope>
</reference>
<gene>
    <name evidence="6" type="ORF">METZ01_LOCUS19926</name>
</gene>
<evidence type="ECO:0000256" key="3">
    <source>
        <dbReference type="ARBA" id="ARBA00022741"/>
    </source>
</evidence>
<dbReference type="PROSITE" id="PS00211">
    <property type="entry name" value="ABC_TRANSPORTER_1"/>
    <property type="match status" value="1"/>
</dbReference>
<dbReference type="PANTHER" id="PTHR43790:SF9">
    <property type="entry name" value="GALACTOFURANOSE TRANSPORTER ATP-BINDING PROTEIN YTFR"/>
    <property type="match status" value="1"/>
</dbReference>
<proteinExistence type="predicted"/>
<accession>A0A381PJ69</accession>
<dbReference type="AlphaFoldDB" id="A0A381PJ69"/>
<dbReference type="PANTHER" id="PTHR43790">
    <property type="entry name" value="CARBOHYDRATE TRANSPORT ATP-BINDING PROTEIN MG119-RELATED"/>
    <property type="match status" value="1"/>
</dbReference>
<feature type="non-terminal residue" evidence="6">
    <location>
        <position position="1"/>
    </location>
</feature>
<dbReference type="GO" id="GO:0016887">
    <property type="term" value="F:ATP hydrolysis activity"/>
    <property type="evidence" value="ECO:0007669"/>
    <property type="project" value="InterPro"/>
</dbReference>
<dbReference type="InterPro" id="IPR003593">
    <property type="entry name" value="AAA+_ATPase"/>
</dbReference>
<dbReference type="GO" id="GO:0005524">
    <property type="term" value="F:ATP binding"/>
    <property type="evidence" value="ECO:0007669"/>
    <property type="project" value="UniProtKB-KW"/>
</dbReference>
<sequence length="496" mass="53553">VKALDSANLEIHSGEIHGILGENGAGKTTLLSILGGIIHPDVGFLEVDGSRVRLQSARAAWKMGIGLVHQHFTLVPGLSVLENLALGRRHKGRRWTLHLKEIRKEASQLSKLTGLTVPFEASIEELGVGDRQRIEILKALLRDPQLLVLDEPTAVLAPAEIDQLFRLLRTLAEEGRAVVLVAHKLDEILSIADRVTVLRQGRTVMTAVRADVDIEILTDAMIGSSGSAGEAPTAPAGNALSALGQSSDSLAQNRESGHRSVAKLKGVDVYGPQGGLALQDVGLEVMSGEVIGVAGVEGNGQRELALVLSGRQEVASGKLEIPEHVGFIPQDRNREGLAAEFNLTENVALALHRDPQFRWGPLLRWNLIELHASEIRSRFKVKSSGERALARELSGGNQQRLVVGRELSRMPELLIAENPTRGLDFTATAFVRGELKRLAHDTAAGVVLISTDLDEILEVADRVFVILRGKLTPVPSTYDSREAVGAMMLGSRLEVH</sequence>
<evidence type="ECO:0000259" key="5">
    <source>
        <dbReference type="PROSITE" id="PS50893"/>
    </source>
</evidence>
<dbReference type="EMBL" id="UINC01001002">
    <property type="protein sequence ID" value="SUZ67072.1"/>
    <property type="molecule type" value="Genomic_DNA"/>
</dbReference>
<dbReference type="InterPro" id="IPR027417">
    <property type="entry name" value="P-loop_NTPase"/>
</dbReference>
<keyword evidence="3" id="KW-0547">Nucleotide-binding</keyword>
<evidence type="ECO:0000313" key="6">
    <source>
        <dbReference type="EMBL" id="SUZ67072.1"/>
    </source>
</evidence>
<keyword evidence="2" id="KW-0677">Repeat</keyword>
<name>A0A381PJ69_9ZZZZ</name>
<evidence type="ECO:0000256" key="1">
    <source>
        <dbReference type="ARBA" id="ARBA00022448"/>
    </source>
</evidence>
<dbReference type="InterPro" id="IPR003439">
    <property type="entry name" value="ABC_transporter-like_ATP-bd"/>
</dbReference>
<dbReference type="InterPro" id="IPR050107">
    <property type="entry name" value="ABC_carbohydrate_import_ATPase"/>
</dbReference>
<dbReference type="Pfam" id="PF00005">
    <property type="entry name" value="ABC_tran"/>
    <property type="match status" value="2"/>
</dbReference>
<dbReference type="InterPro" id="IPR017871">
    <property type="entry name" value="ABC_transporter-like_CS"/>
</dbReference>